<dbReference type="RefSeq" id="WP_175034969.1">
    <property type="nucleotide sequence ID" value="NZ_CABVPW010000048.1"/>
</dbReference>
<dbReference type="EMBL" id="CABVPW010000048">
    <property type="protein sequence ID" value="VWC39690.1"/>
    <property type="molecule type" value="Genomic_DNA"/>
</dbReference>
<proteinExistence type="predicted"/>
<accession>A0A6P2S1N1</accession>
<organism evidence="1 2">
    <name type="scientific">Burkholderia lata (strain ATCC 17760 / DSM 23089 / LMG 22485 / NCIMB 9086 / R18194 / 383)</name>
    <dbReference type="NCBI Taxonomy" id="482957"/>
    <lineage>
        <taxon>Bacteria</taxon>
        <taxon>Pseudomonadati</taxon>
        <taxon>Pseudomonadota</taxon>
        <taxon>Betaproteobacteria</taxon>
        <taxon>Burkholderiales</taxon>
        <taxon>Burkholderiaceae</taxon>
        <taxon>Burkholderia</taxon>
        <taxon>Burkholderia cepacia complex</taxon>
    </lineage>
</organism>
<name>A0A6P2S1N1_BURL3</name>
<evidence type="ECO:0000313" key="2">
    <source>
        <dbReference type="Proteomes" id="UP000494218"/>
    </source>
</evidence>
<sequence>MQTEIIRSSFDIDGIRVELLWNEARFRFTVATRWANLAHFDCSFRNDRNKALALEQAGAAFEVVCMDGATKAVARRAKAAARLIHPARCIPRAGYEREVLRRTGA</sequence>
<gene>
    <name evidence="1" type="ORF">BLA23254_06870</name>
</gene>
<dbReference type="Proteomes" id="UP000494218">
    <property type="component" value="Unassembled WGS sequence"/>
</dbReference>
<evidence type="ECO:0000313" key="1">
    <source>
        <dbReference type="EMBL" id="VWC39690.1"/>
    </source>
</evidence>
<reference evidence="1 2" key="1">
    <citation type="submission" date="2019-09" db="EMBL/GenBank/DDBJ databases">
        <authorList>
            <person name="Depoorter E."/>
        </authorList>
    </citation>
    <scope>NUCLEOTIDE SEQUENCE [LARGE SCALE GENOMIC DNA]</scope>
    <source>
        <strain evidence="1">LMG 23254</strain>
    </source>
</reference>
<dbReference type="AlphaFoldDB" id="A0A6P2S1N1"/>
<protein>
    <submittedName>
        <fullName evidence="1">Uncharacterized protein</fullName>
    </submittedName>
</protein>